<feature type="DNA-binding region" description="H-T-H motif" evidence="4">
    <location>
        <begin position="32"/>
        <end position="51"/>
    </location>
</feature>
<dbReference type="InterPro" id="IPR001647">
    <property type="entry name" value="HTH_TetR"/>
</dbReference>
<dbReference type="RefSeq" id="WP_204696550.1">
    <property type="nucleotide sequence ID" value="NZ_JAFBEC010000003.1"/>
</dbReference>
<dbReference type="Pfam" id="PF00440">
    <property type="entry name" value="TetR_N"/>
    <property type="match status" value="1"/>
</dbReference>
<comment type="caution">
    <text evidence="6">The sequence shown here is derived from an EMBL/GenBank/DDBJ whole genome shotgun (WGS) entry which is preliminary data.</text>
</comment>
<dbReference type="Proteomes" id="UP000741863">
    <property type="component" value="Unassembled WGS sequence"/>
</dbReference>
<keyword evidence="1" id="KW-0805">Transcription regulation</keyword>
<evidence type="ECO:0000256" key="4">
    <source>
        <dbReference type="PROSITE-ProRule" id="PRU00335"/>
    </source>
</evidence>
<dbReference type="SUPFAM" id="SSF48498">
    <property type="entry name" value="Tetracyclin repressor-like, C-terminal domain"/>
    <property type="match status" value="1"/>
</dbReference>
<evidence type="ECO:0000256" key="1">
    <source>
        <dbReference type="ARBA" id="ARBA00023015"/>
    </source>
</evidence>
<protein>
    <submittedName>
        <fullName evidence="6">AcrR family transcriptional regulator</fullName>
    </submittedName>
</protein>
<feature type="domain" description="HTH tetR-type" evidence="5">
    <location>
        <begin position="9"/>
        <end position="69"/>
    </location>
</feature>
<dbReference type="Gene3D" id="1.10.357.10">
    <property type="entry name" value="Tetracycline Repressor, domain 2"/>
    <property type="match status" value="1"/>
</dbReference>
<reference evidence="6 7" key="1">
    <citation type="submission" date="2021-01" db="EMBL/GenBank/DDBJ databases">
        <title>Genomic Encyclopedia of Type Strains, Phase IV (KMG-IV): sequencing the most valuable type-strain genomes for metagenomic binning, comparative biology and taxonomic classification.</title>
        <authorList>
            <person name="Goeker M."/>
        </authorList>
    </citation>
    <scope>NUCLEOTIDE SEQUENCE [LARGE SCALE GENOMIC DNA]</scope>
    <source>
        <strain evidence="6 7">DSM 25540</strain>
    </source>
</reference>
<dbReference type="PANTHER" id="PTHR47506:SF3">
    <property type="entry name" value="HTH-TYPE TRANSCRIPTIONAL REGULATOR LMRA"/>
    <property type="match status" value="1"/>
</dbReference>
<dbReference type="InterPro" id="IPR036271">
    <property type="entry name" value="Tet_transcr_reg_TetR-rel_C_sf"/>
</dbReference>
<dbReference type="Gene3D" id="1.10.10.60">
    <property type="entry name" value="Homeodomain-like"/>
    <property type="match status" value="1"/>
</dbReference>
<evidence type="ECO:0000256" key="2">
    <source>
        <dbReference type="ARBA" id="ARBA00023125"/>
    </source>
</evidence>
<dbReference type="Pfam" id="PF08360">
    <property type="entry name" value="TetR_C_5"/>
    <property type="match status" value="1"/>
</dbReference>
<dbReference type="InterPro" id="IPR009057">
    <property type="entry name" value="Homeodomain-like_sf"/>
</dbReference>
<proteinExistence type="predicted"/>
<accession>A0ABS2PB58</accession>
<keyword evidence="2 4" id="KW-0238">DNA-binding</keyword>
<name>A0ABS2PB58_9BACL</name>
<evidence type="ECO:0000256" key="3">
    <source>
        <dbReference type="ARBA" id="ARBA00023163"/>
    </source>
</evidence>
<evidence type="ECO:0000313" key="6">
    <source>
        <dbReference type="EMBL" id="MBM7632371.1"/>
    </source>
</evidence>
<dbReference type="PANTHER" id="PTHR47506">
    <property type="entry name" value="TRANSCRIPTIONAL REGULATORY PROTEIN"/>
    <property type="match status" value="1"/>
</dbReference>
<organism evidence="6 7">
    <name type="scientific">Geomicrobium sediminis</name>
    <dbReference type="NCBI Taxonomy" id="1347788"/>
    <lineage>
        <taxon>Bacteria</taxon>
        <taxon>Bacillati</taxon>
        <taxon>Bacillota</taxon>
        <taxon>Bacilli</taxon>
        <taxon>Bacillales</taxon>
        <taxon>Geomicrobium</taxon>
    </lineage>
</organism>
<dbReference type="PRINTS" id="PR00455">
    <property type="entry name" value="HTHTETR"/>
</dbReference>
<dbReference type="PROSITE" id="PS01081">
    <property type="entry name" value="HTH_TETR_1"/>
    <property type="match status" value="1"/>
</dbReference>
<sequence length="197" mass="23126">MARPVGQGEQTKKRIAEKAKVIFERKGYAATSMEDIREYSQISKGSIYYHFKSKEELFLYTVEKASESWRMEWEKEANQLATATEKLYLLARFYASDMQNPISKIVPEYMGSENIEEMVKEKLIHLVQPEYDVFYEIINEGIRNQEFVSNKTVEDISHILYSTLTGMSITQFLGYDEEKFYLLYQNAIEIFLNGIEK</sequence>
<gene>
    <name evidence="6" type="ORF">JOD17_001464</name>
</gene>
<evidence type="ECO:0000259" key="5">
    <source>
        <dbReference type="PROSITE" id="PS50977"/>
    </source>
</evidence>
<dbReference type="PROSITE" id="PS50977">
    <property type="entry name" value="HTH_TETR_2"/>
    <property type="match status" value="1"/>
</dbReference>
<dbReference type="InterPro" id="IPR013571">
    <property type="entry name" value="Tscrpt_reg_QacR_C"/>
</dbReference>
<dbReference type="SUPFAM" id="SSF46689">
    <property type="entry name" value="Homeodomain-like"/>
    <property type="match status" value="1"/>
</dbReference>
<evidence type="ECO:0000313" key="7">
    <source>
        <dbReference type="Proteomes" id="UP000741863"/>
    </source>
</evidence>
<dbReference type="InterPro" id="IPR023772">
    <property type="entry name" value="DNA-bd_HTH_TetR-type_CS"/>
</dbReference>
<keyword evidence="3" id="KW-0804">Transcription</keyword>
<dbReference type="EMBL" id="JAFBEC010000003">
    <property type="protein sequence ID" value="MBM7632371.1"/>
    <property type="molecule type" value="Genomic_DNA"/>
</dbReference>
<keyword evidence="7" id="KW-1185">Reference proteome</keyword>